<evidence type="ECO:0000256" key="1">
    <source>
        <dbReference type="SAM" id="MobiDB-lite"/>
    </source>
</evidence>
<proteinExistence type="predicted"/>
<protein>
    <submittedName>
        <fullName evidence="2">Uncharacterized protein</fullName>
    </submittedName>
</protein>
<dbReference type="Proteomes" id="UP000729402">
    <property type="component" value="Unassembled WGS sequence"/>
</dbReference>
<feature type="compositionally biased region" description="Basic residues" evidence="1">
    <location>
        <begin position="24"/>
        <end position="36"/>
    </location>
</feature>
<name>A0A8J5SIA9_ZIZPA</name>
<evidence type="ECO:0000313" key="2">
    <source>
        <dbReference type="EMBL" id="KAG8061195.1"/>
    </source>
</evidence>
<sequence>MRIWPKPFPSPPPPPPRTSPPPPPHRRASLHLRIARKPNPTARPTATHPSPGAANSGRPLGLRFCAAQTPPPLPRHTDAASNCTATGVDHLPGRCLPLTARRRRWRRRIRELVSRQALRTKEFPFQTIQESVYPEQSESTETYHGDIFPSIWSHIMLNHVSSSFYRLSCTSLMVHWDW</sequence>
<dbReference type="EMBL" id="JAAALK010000286">
    <property type="protein sequence ID" value="KAG8061195.1"/>
    <property type="molecule type" value="Genomic_DNA"/>
</dbReference>
<reference evidence="2" key="2">
    <citation type="submission" date="2021-02" db="EMBL/GenBank/DDBJ databases">
        <authorList>
            <person name="Kimball J.A."/>
            <person name="Haas M.W."/>
            <person name="Macchietto M."/>
            <person name="Kono T."/>
            <person name="Duquette J."/>
            <person name="Shao M."/>
        </authorList>
    </citation>
    <scope>NUCLEOTIDE SEQUENCE</scope>
    <source>
        <tissue evidence="2">Fresh leaf tissue</tissue>
    </source>
</reference>
<dbReference type="AlphaFoldDB" id="A0A8J5SIA9"/>
<organism evidence="2 3">
    <name type="scientific">Zizania palustris</name>
    <name type="common">Northern wild rice</name>
    <dbReference type="NCBI Taxonomy" id="103762"/>
    <lineage>
        <taxon>Eukaryota</taxon>
        <taxon>Viridiplantae</taxon>
        <taxon>Streptophyta</taxon>
        <taxon>Embryophyta</taxon>
        <taxon>Tracheophyta</taxon>
        <taxon>Spermatophyta</taxon>
        <taxon>Magnoliopsida</taxon>
        <taxon>Liliopsida</taxon>
        <taxon>Poales</taxon>
        <taxon>Poaceae</taxon>
        <taxon>BOP clade</taxon>
        <taxon>Oryzoideae</taxon>
        <taxon>Oryzeae</taxon>
        <taxon>Zizaniinae</taxon>
        <taxon>Zizania</taxon>
    </lineage>
</organism>
<feature type="compositionally biased region" description="Pro residues" evidence="1">
    <location>
        <begin position="1"/>
        <end position="23"/>
    </location>
</feature>
<reference evidence="2" key="1">
    <citation type="journal article" date="2021" name="bioRxiv">
        <title>Whole Genome Assembly and Annotation of Northern Wild Rice, Zizania palustris L., Supports a Whole Genome Duplication in the Zizania Genus.</title>
        <authorList>
            <person name="Haas M."/>
            <person name="Kono T."/>
            <person name="Macchietto M."/>
            <person name="Millas R."/>
            <person name="McGilp L."/>
            <person name="Shao M."/>
            <person name="Duquette J."/>
            <person name="Hirsch C.N."/>
            <person name="Kimball J."/>
        </authorList>
    </citation>
    <scope>NUCLEOTIDE SEQUENCE</scope>
    <source>
        <tissue evidence="2">Fresh leaf tissue</tissue>
    </source>
</reference>
<comment type="caution">
    <text evidence="2">The sequence shown here is derived from an EMBL/GenBank/DDBJ whole genome shotgun (WGS) entry which is preliminary data.</text>
</comment>
<gene>
    <name evidence="2" type="ORF">GUJ93_ZPchr0003g18338</name>
</gene>
<feature type="region of interest" description="Disordered" evidence="1">
    <location>
        <begin position="1"/>
        <end position="63"/>
    </location>
</feature>
<evidence type="ECO:0000313" key="3">
    <source>
        <dbReference type="Proteomes" id="UP000729402"/>
    </source>
</evidence>
<keyword evidence="3" id="KW-1185">Reference proteome</keyword>
<accession>A0A8J5SIA9</accession>